<dbReference type="PANTHER" id="PTHR33451:SF5">
    <property type="entry name" value="NA+_H+ ANTIPORTER"/>
    <property type="match status" value="1"/>
</dbReference>
<dbReference type="Pfam" id="PF03553">
    <property type="entry name" value="Na_H_antiporter"/>
    <property type="match status" value="1"/>
</dbReference>
<feature type="transmembrane region" description="Helical" evidence="9">
    <location>
        <begin position="21"/>
        <end position="41"/>
    </location>
</feature>
<organism evidence="11 12">
    <name type="scientific">Leucobacter komagatae</name>
    <dbReference type="NCBI Taxonomy" id="55969"/>
    <lineage>
        <taxon>Bacteria</taxon>
        <taxon>Bacillati</taxon>
        <taxon>Actinomycetota</taxon>
        <taxon>Actinomycetes</taxon>
        <taxon>Micrococcales</taxon>
        <taxon>Microbacteriaceae</taxon>
        <taxon>Leucobacter</taxon>
    </lineage>
</organism>
<feature type="transmembrane region" description="Helical" evidence="9">
    <location>
        <begin position="152"/>
        <end position="177"/>
    </location>
</feature>
<keyword evidence="2" id="KW-0813">Transport</keyword>
<evidence type="ECO:0000256" key="9">
    <source>
        <dbReference type="SAM" id="Phobius"/>
    </source>
</evidence>
<dbReference type="RefSeq" id="WP_170219655.1">
    <property type="nucleotide sequence ID" value="NZ_BAAAUY010000010.1"/>
</dbReference>
<evidence type="ECO:0000259" key="10">
    <source>
        <dbReference type="Pfam" id="PF03553"/>
    </source>
</evidence>
<evidence type="ECO:0000256" key="8">
    <source>
        <dbReference type="ARBA" id="ARBA00038435"/>
    </source>
</evidence>
<gene>
    <name evidence="11" type="ORF">FB468_1439</name>
</gene>
<evidence type="ECO:0000256" key="1">
    <source>
        <dbReference type="ARBA" id="ARBA00004651"/>
    </source>
</evidence>
<dbReference type="AlphaFoldDB" id="A0A542Y5Q4"/>
<evidence type="ECO:0000256" key="7">
    <source>
        <dbReference type="ARBA" id="ARBA00023136"/>
    </source>
</evidence>
<evidence type="ECO:0000313" key="12">
    <source>
        <dbReference type="Proteomes" id="UP000319094"/>
    </source>
</evidence>
<sequence length="503" mass="51683">MSTQSRTEAQPSKRLEFRVGALGAFIAPLIFAIGTFVYFVGFVVLDLTAIAAVGFLGLFVASWLAKGQEKFWNAAIDGIASRTSATLFLLMLLVGVLAQMFKATGVSSGFVWLAQEAHISGGVFVMITFLITCAIALATGSSLGTMLAMFPILYTAGAAIGASPVLLAGAILSGAIFGDNIAPISDTTVISATTQRYRRRAGLADVGGVVRSRLRYALPAAGIAAVAFLVAGLLTSSGSAQSNIVADASPTGLWMLLAIAALILVAFIARDLFLAVGVGLVVGTVVALVTGLATPGQVLGAADGAPTGYITDGLSSMLPLVCLLVAVFAMIGVVESSGMFDRIVEAIISSPRFQSARGAEAAIGLSGALCTVVLAGLNGPGLMFAGPLSDKIGAAVGLHPYRRSNVMDCAAMGVGVIVPIASTFLLVASLGTQGYEGIPELSVFAILGAAFYPFALTAMTVFSIVTGWGRRYEGRDGVELVEPDPEWQAEMTGTLPVVGLERR</sequence>
<keyword evidence="7 9" id="KW-0472">Membrane</keyword>
<evidence type="ECO:0000256" key="2">
    <source>
        <dbReference type="ARBA" id="ARBA00022448"/>
    </source>
</evidence>
<evidence type="ECO:0000256" key="4">
    <source>
        <dbReference type="ARBA" id="ARBA00022475"/>
    </source>
</evidence>
<feature type="domain" description="Na+/H+ antiporter NhaC-like C-terminal" evidence="10">
    <location>
        <begin position="26"/>
        <end position="195"/>
    </location>
</feature>
<comment type="subcellular location">
    <subcellularLocation>
        <location evidence="1">Cell membrane</location>
        <topology evidence="1">Multi-pass membrane protein</topology>
    </subcellularLocation>
</comment>
<protein>
    <submittedName>
        <fullName evidence="11">Transporter (NhaC family)</fullName>
    </submittedName>
</protein>
<evidence type="ECO:0000256" key="6">
    <source>
        <dbReference type="ARBA" id="ARBA00022989"/>
    </source>
</evidence>
<evidence type="ECO:0000256" key="3">
    <source>
        <dbReference type="ARBA" id="ARBA00022449"/>
    </source>
</evidence>
<feature type="transmembrane region" description="Helical" evidence="9">
    <location>
        <begin position="274"/>
        <end position="293"/>
    </location>
</feature>
<dbReference type="Proteomes" id="UP000319094">
    <property type="component" value="Unassembled WGS sequence"/>
</dbReference>
<comment type="caution">
    <text evidence="11">The sequence shown here is derived from an EMBL/GenBank/DDBJ whole genome shotgun (WGS) entry which is preliminary data.</text>
</comment>
<name>A0A542Y5Q4_9MICO</name>
<reference evidence="11 12" key="1">
    <citation type="submission" date="2019-06" db="EMBL/GenBank/DDBJ databases">
        <title>Sequencing the genomes of 1000 actinobacteria strains.</title>
        <authorList>
            <person name="Klenk H.-P."/>
        </authorList>
    </citation>
    <scope>NUCLEOTIDE SEQUENCE [LARGE SCALE GENOMIC DNA]</scope>
    <source>
        <strain evidence="11 12">DSM 8803</strain>
    </source>
</reference>
<dbReference type="PANTHER" id="PTHR33451">
    <property type="entry name" value="MALATE-2H(+)/NA(+)-LACTATE ANTIPORTER"/>
    <property type="match status" value="1"/>
</dbReference>
<dbReference type="InterPro" id="IPR018461">
    <property type="entry name" value="Na/H_Antiport_NhaC-like_C"/>
</dbReference>
<dbReference type="GO" id="GO:0005886">
    <property type="term" value="C:plasma membrane"/>
    <property type="evidence" value="ECO:0007669"/>
    <property type="project" value="UniProtKB-SubCell"/>
</dbReference>
<dbReference type="InterPro" id="IPR052180">
    <property type="entry name" value="NhaC_Na-H+_Antiporter"/>
</dbReference>
<keyword evidence="6 9" id="KW-1133">Transmembrane helix</keyword>
<dbReference type="GO" id="GO:0015297">
    <property type="term" value="F:antiporter activity"/>
    <property type="evidence" value="ECO:0007669"/>
    <property type="project" value="UniProtKB-KW"/>
</dbReference>
<feature type="transmembrane region" description="Helical" evidence="9">
    <location>
        <begin position="314"/>
        <end position="334"/>
    </location>
</feature>
<feature type="transmembrane region" description="Helical" evidence="9">
    <location>
        <begin position="119"/>
        <end position="140"/>
    </location>
</feature>
<feature type="transmembrane region" description="Helical" evidence="9">
    <location>
        <begin position="47"/>
        <end position="65"/>
    </location>
</feature>
<keyword evidence="3" id="KW-0050">Antiport</keyword>
<keyword evidence="4" id="KW-1003">Cell membrane</keyword>
<keyword evidence="5 9" id="KW-0812">Transmembrane</keyword>
<comment type="similarity">
    <text evidence="8">Belongs to the NhaC Na(+)/H(+) (TC 2.A.35) antiporter family.</text>
</comment>
<evidence type="ECO:0000313" key="11">
    <source>
        <dbReference type="EMBL" id="TQL43418.1"/>
    </source>
</evidence>
<feature type="transmembrane region" description="Helical" evidence="9">
    <location>
        <begin position="406"/>
        <end position="431"/>
    </location>
</feature>
<proteinExistence type="inferred from homology"/>
<feature type="transmembrane region" description="Helical" evidence="9">
    <location>
        <begin position="86"/>
        <end position="113"/>
    </location>
</feature>
<dbReference type="EMBL" id="VFON01000001">
    <property type="protein sequence ID" value="TQL43418.1"/>
    <property type="molecule type" value="Genomic_DNA"/>
</dbReference>
<accession>A0A542Y5Q4</accession>
<feature type="transmembrane region" description="Helical" evidence="9">
    <location>
        <begin position="248"/>
        <end position="268"/>
    </location>
</feature>
<feature type="transmembrane region" description="Helical" evidence="9">
    <location>
        <begin position="443"/>
        <end position="465"/>
    </location>
</feature>
<feature type="transmembrane region" description="Helical" evidence="9">
    <location>
        <begin position="216"/>
        <end position="236"/>
    </location>
</feature>
<keyword evidence="12" id="KW-1185">Reference proteome</keyword>
<evidence type="ECO:0000256" key="5">
    <source>
        <dbReference type="ARBA" id="ARBA00022692"/>
    </source>
</evidence>